<sequence length="232" mass="24180">MPVRPLRTAALGLSALAVTAATAIVAPVGASAAGPSGAAAHLPVERTLSWHQRGDWVSEGTTRSTEPTSPSPCLTRPLNRYPGARAVTAERSFTLPDAERGAALAVVVEFDSRARAAAAAAAVQRSLRRCAATLADDPGHAEVQVAPTRRVRVPRGTARFTEVTRASPADLEAGLRTFDATATVASGRRLLVLTLSVTGQDDSWSHRADDPTGLPLHPMYATLPRAASRLAG</sequence>
<feature type="signal peptide" evidence="1">
    <location>
        <begin position="1"/>
        <end position="32"/>
    </location>
</feature>
<name>A0ABS4Z5Y3_9ACTN</name>
<evidence type="ECO:0000256" key="1">
    <source>
        <dbReference type="SAM" id="SignalP"/>
    </source>
</evidence>
<feature type="chain" id="PRO_5045875303" evidence="1">
    <location>
        <begin position="33"/>
        <end position="232"/>
    </location>
</feature>
<evidence type="ECO:0000313" key="3">
    <source>
        <dbReference type="Proteomes" id="UP000758168"/>
    </source>
</evidence>
<dbReference type="RefSeq" id="WP_210053698.1">
    <property type="nucleotide sequence ID" value="NZ_JAGIOB010000001.1"/>
</dbReference>
<comment type="caution">
    <text evidence="2">The sequence shown here is derived from an EMBL/GenBank/DDBJ whole genome shotgun (WGS) entry which is preliminary data.</text>
</comment>
<organism evidence="2 3">
    <name type="scientific">Microlunatus capsulatus</name>
    <dbReference type="NCBI Taxonomy" id="99117"/>
    <lineage>
        <taxon>Bacteria</taxon>
        <taxon>Bacillati</taxon>
        <taxon>Actinomycetota</taxon>
        <taxon>Actinomycetes</taxon>
        <taxon>Propionibacteriales</taxon>
        <taxon>Propionibacteriaceae</taxon>
        <taxon>Microlunatus</taxon>
    </lineage>
</organism>
<dbReference type="EMBL" id="JAGIOB010000001">
    <property type="protein sequence ID" value="MBP2416165.1"/>
    <property type="molecule type" value="Genomic_DNA"/>
</dbReference>
<accession>A0ABS4Z5Y3</accession>
<reference evidence="2 3" key="1">
    <citation type="submission" date="2021-03" db="EMBL/GenBank/DDBJ databases">
        <title>Sequencing the genomes of 1000 actinobacteria strains.</title>
        <authorList>
            <person name="Klenk H.-P."/>
        </authorList>
    </citation>
    <scope>NUCLEOTIDE SEQUENCE [LARGE SCALE GENOMIC DNA]</scope>
    <source>
        <strain evidence="2 3">DSM 12936</strain>
    </source>
</reference>
<gene>
    <name evidence="2" type="ORF">JOF54_001087</name>
</gene>
<evidence type="ECO:0000313" key="2">
    <source>
        <dbReference type="EMBL" id="MBP2416165.1"/>
    </source>
</evidence>
<dbReference type="Proteomes" id="UP000758168">
    <property type="component" value="Unassembled WGS sequence"/>
</dbReference>
<keyword evidence="1" id="KW-0732">Signal</keyword>
<proteinExistence type="predicted"/>
<protein>
    <submittedName>
        <fullName evidence="2">Uncharacterized protein</fullName>
    </submittedName>
</protein>
<keyword evidence="3" id="KW-1185">Reference proteome</keyword>